<sequence>MRKIVAAMIVATILICCTAGAGFIVYNRSAVDDIRSVDAIVVLGGERDGREEFAFDLARQGLSRNVVLSDPYGPYGTKLAARCETRDPRFTVRCIPPNPSTTLGEAVFTRNLATANGWNSLMVVSWRYHLPRARYIFSRCLDGRDVLMVPVPGTYSVARWAYQYLYQSAGFVKAFVQDPSSTCDGSQPGT</sequence>
<dbReference type="AlphaFoldDB" id="C1BEC9"/>
<dbReference type="PATRIC" id="fig|632772.20.peg.7650"/>
<name>C1BEC9_RHOOB</name>
<organism evidence="2 3">
    <name type="scientific">Rhodococcus opacus (strain B4)</name>
    <dbReference type="NCBI Taxonomy" id="632772"/>
    <lineage>
        <taxon>Bacteria</taxon>
        <taxon>Bacillati</taxon>
        <taxon>Actinomycetota</taxon>
        <taxon>Actinomycetes</taxon>
        <taxon>Mycobacteriales</taxon>
        <taxon>Nocardiaceae</taxon>
        <taxon>Rhodococcus</taxon>
    </lineage>
</organism>
<geneLocation type="plasmid" evidence="2 3">
    <name>pKNR</name>
</geneLocation>
<keyword evidence="2" id="KW-0614">Plasmid</keyword>
<evidence type="ECO:0000313" key="2">
    <source>
        <dbReference type="EMBL" id="BAH56169.1"/>
    </source>
</evidence>
<dbReference type="InterPro" id="IPR003848">
    <property type="entry name" value="DUF218"/>
</dbReference>
<dbReference type="CDD" id="cd06259">
    <property type="entry name" value="YdcF-like"/>
    <property type="match status" value="1"/>
</dbReference>
<proteinExistence type="predicted"/>
<evidence type="ECO:0000313" key="3">
    <source>
        <dbReference type="Proteomes" id="UP000002212"/>
    </source>
</evidence>
<dbReference type="Proteomes" id="UP000002212">
    <property type="component" value="Plasmid pKNR"/>
</dbReference>
<accession>C1BEC9</accession>
<dbReference type="Pfam" id="PF02698">
    <property type="entry name" value="DUF218"/>
    <property type="match status" value="1"/>
</dbReference>
<protein>
    <submittedName>
        <fullName evidence="2">Hypothetical membrane protein</fullName>
    </submittedName>
</protein>
<dbReference type="EMBL" id="AP011118">
    <property type="protein sequence ID" value="BAH56169.1"/>
    <property type="molecule type" value="Genomic_DNA"/>
</dbReference>
<gene>
    <name evidence="2" type="ordered locus">ROP_pKNR-00770</name>
</gene>
<dbReference type="HOGENOM" id="CLU_103289_1_0_11"/>
<reference evidence="2 3" key="1">
    <citation type="submission" date="2009-03" db="EMBL/GenBank/DDBJ databases">
        <title>Comparison of the complete genome sequences of Rhodococcus erythropolis PR4 and Rhodococcus opacus B4.</title>
        <authorList>
            <person name="Takarada H."/>
            <person name="Sekine M."/>
            <person name="Hosoyama A."/>
            <person name="Yamada R."/>
            <person name="Fujisawa T."/>
            <person name="Omata S."/>
            <person name="Shimizu A."/>
            <person name="Tsukatani N."/>
            <person name="Tanikawa S."/>
            <person name="Fujita N."/>
            <person name="Harayama S."/>
        </authorList>
    </citation>
    <scope>NUCLEOTIDE SEQUENCE [LARGE SCALE GENOMIC DNA]</scope>
    <source>
        <strain evidence="2 3">B4</strain>
        <plasmid evidence="2 3">pKNR</plasmid>
    </source>
</reference>
<evidence type="ECO:0000259" key="1">
    <source>
        <dbReference type="Pfam" id="PF02698"/>
    </source>
</evidence>
<feature type="domain" description="DUF218" evidence="1">
    <location>
        <begin position="38"/>
        <end position="163"/>
    </location>
</feature>
<dbReference type="KEGG" id="rop:ROP_pKNR-00770"/>